<evidence type="ECO:0000313" key="2">
    <source>
        <dbReference type="Proteomes" id="UP000297245"/>
    </source>
</evidence>
<name>A0A4S8LE65_DENBC</name>
<proteinExistence type="predicted"/>
<dbReference type="EMBL" id="ML179458">
    <property type="protein sequence ID" value="THU87232.1"/>
    <property type="molecule type" value="Genomic_DNA"/>
</dbReference>
<keyword evidence="2" id="KW-1185">Reference proteome</keyword>
<dbReference type="AlphaFoldDB" id="A0A4S8LE65"/>
<organism evidence="1 2">
    <name type="scientific">Dendrothele bispora (strain CBS 962.96)</name>
    <dbReference type="NCBI Taxonomy" id="1314807"/>
    <lineage>
        <taxon>Eukaryota</taxon>
        <taxon>Fungi</taxon>
        <taxon>Dikarya</taxon>
        <taxon>Basidiomycota</taxon>
        <taxon>Agaricomycotina</taxon>
        <taxon>Agaricomycetes</taxon>
        <taxon>Agaricomycetidae</taxon>
        <taxon>Agaricales</taxon>
        <taxon>Agaricales incertae sedis</taxon>
        <taxon>Dendrothele</taxon>
    </lineage>
</organism>
<sequence length="67" mass="7523">MPTRSAILQAYSDLGVQEGASLEAVRAVYKQVTPFFSSDRLRFEVSNLCSARSCLSPRQVKGSRRHY</sequence>
<evidence type="ECO:0008006" key="3">
    <source>
        <dbReference type="Google" id="ProtNLM"/>
    </source>
</evidence>
<gene>
    <name evidence="1" type="ORF">K435DRAFT_347419</name>
</gene>
<accession>A0A4S8LE65</accession>
<dbReference type="Proteomes" id="UP000297245">
    <property type="component" value="Unassembled WGS sequence"/>
</dbReference>
<reference evidence="1 2" key="1">
    <citation type="journal article" date="2019" name="Nat. Ecol. Evol.">
        <title>Megaphylogeny resolves global patterns of mushroom evolution.</title>
        <authorList>
            <person name="Varga T."/>
            <person name="Krizsan K."/>
            <person name="Foldi C."/>
            <person name="Dima B."/>
            <person name="Sanchez-Garcia M."/>
            <person name="Sanchez-Ramirez S."/>
            <person name="Szollosi G.J."/>
            <person name="Szarkandi J.G."/>
            <person name="Papp V."/>
            <person name="Albert L."/>
            <person name="Andreopoulos W."/>
            <person name="Angelini C."/>
            <person name="Antonin V."/>
            <person name="Barry K.W."/>
            <person name="Bougher N.L."/>
            <person name="Buchanan P."/>
            <person name="Buyck B."/>
            <person name="Bense V."/>
            <person name="Catcheside P."/>
            <person name="Chovatia M."/>
            <person name="Cooper J."/>
            <person name="Damon W."/>
            <person name="Desjardin D."/>
            <person name="Finy P."/>
            <person name="Geml J."/>
            <person name="Haridas S."/>
            <person name="Hughes K."/>
            <person name="Justo A."/>
            <person name="Karasinski D."/>
            <person name="Kautmanova I."/>
            <person name="Kiss B."/>
            <person name="Kocsube S."/>
            <person name="Kotiranta H."/>
            <person name="LaButti K.M."/>
            <person name="Lechner B.E."/>
            <person name="Liimatainen K."/>
            <person name="Lipzen A."/>
            <person name="Lukacs Z."/>
            <person name="Mihaltcheva S."/>
            <person name="Morgado L.N."/>
            <person name="Niskanen T."/>
            <person name="Noordeloos M.E."/>
            <person name="Ohm R.A."/>
            <person name="Ortiz-Santana B."/>
            <person name="Ovrebo C."/>
            <person name="Racz N."/>
            <person name="Riley R."/>
            <person name="Savchenko A."/>
            <person name="Shiryaev A."/>
            <person name="Soop K."/>
            <person name="Spirin V."/>
            <person name="Szebenyi C."/>
            <person name="Tomsovsky M."/>
            <person name="Tulloss R.E."/>
            <person name="Uehling J."/>
            <person name="Grigoriev I.V."/>
            <person name="Vagvolgyi C."/>
            <person name="Papp T."/>
            <person name="Martin F.M."/>
            <person name="Miettinen O."/>
            <person name="Hibbett D.S."/>
            <person name="Nagy L.G."/>
        </authorList>
    </citation>
    <scope>NUCLEOTIDE SEQUENCE [LARGE SCALE GENOMIC DNA]</scope>
    <source>
        <strain evidence="1 2">CBS 962.96</strain>
    </source>
</reference>
<evidence type="ECO:0000313" key="1">
    <source>
        <dbReference type="EMBL" id="THU87232.1"/>
    </source>
</evidence>
<protein>
    <recommendedName>
        <fullName evidence="3">J domain-containing protein</fullName>
    </recommendedName>
</protein>